<protein>
    <submittedName>
        <fullName evidence="2">8638_t:CDS:1</fullName>
    </submittedName>
</protein>
<keyword evidence="1" id="KW-1133">Transmembrane helix</keyword>
<name>A0A9N9F183_9GLOM</name>
<feature type="transmembrane region" description="Helical" evidence="1">
    <location>
        <begin position="153"/>
        <end position="170"/>
    </location>
</feature>
<organism evidence="2 3">
    <name type="scientific">Cetraspora pellucida</name>
    <dbReference type="NCBI Taxonomy" id="1433469"/>
    <lineage>
        <taxon>Eukaryota</taxon>
        <taxon>Fungi</taxon>
        <taxon>Fungi incertae sedis</taxon>
        <taxon>Mucoromycota</taxon>
        <taxon>Glomeromycotina</taxon>
        <taxon>Glomeromycetes</taxon>
        <taxon>Diversisporales</taxon>
        <taxon>Gigasporaceae</taxon>
        <taxon>Cetraspora</taxon>
    </lineage>
</organism>
<keyword evidence="1" id="KW-0472">Membrane</keyword>
<reference evidence="2" key="1">
    <citation type="submission" date="2021-06" db="EMBL/GenBank/DDBJ databases">
        <authorList>
            <person name="Kallberg Y."/>
            <person name="Tangrot J."/>
            <person name="Rosling A."/>
        </authorList>
    </citation>
    <scope>NUCLEOTIDE SEQUENCE</scope>
    <source>
        <strain evidence="2">FL966</strain>
    </source>
</reference>
<proteinExistence type="predicted"/>
<evidence type="ECO:0000313" key="3">
    <source>
        <dbReference type="Proteomes" id="UP000789759"/>
    </source>
</evidence>
<comment type="caution">
    <text evidence="2">The sequence shown here is derived from an EMBL/GenBank/DDBJ whole genome shotgun (WGS) entry which is preliminary data.</text>
</comment>
<evidence type="ECO:0000256" key="1">
    <source>
        <dbReference type="SAM" id="Phobius"/>
    </source>
</evidence>
<dbReference type="EMBL" id="CAJVQA010001069">
    <property type="protein sequence ID" value="CAG8501298.1"/>
    <property type="molecule type" value="Genomic_DNA"/>
</dbReference>
<keyword evidence="3" id="KW-1185">Reference proteome</keyword>
<evidence type="ECO:0000313" key="2">
    <source>
        <dbReference type="EMBL" id="CAG8501298.1"/>
    </source>
</evidence>
<sequence>MDQAVASTFMAQARATVFKTYNIEGTSDSSPDTSNFGTKLLTTRNTSDYKPNGGFVAYALDPKEQQEFLNFITGQSNSRTFNSTIACMQPVQTCKIGPVTPYASKIFCVSALNPNNSTNNKLSISIDFTTVTSKETSIPSVTSKGRSIQSSPMALIIISLVIFYYLNPFFF</sequence>
<dbReference type="Proteomes" id="UP000789759">
    <property type="component" value="Unassembled WGS sequence"/>
</dbReference>
<dbReference type="AlphaFoldDB" id="A0A9N9F183"/>
<dbReference type="OrthoDB" id="2461190at2759"/>
<keyword evidence="1" id="KW-0812">Transmembrane</keyword>
<accession>A0A9N9F183</accession>
<gene>
    <name evidence="2" type="ORF">CPELLU_LOCUS2461</name>
</gene>